<dbReference type="AlphaFoldDB" id="A0A7T8GW19"/>
<reference evidence="3" key="1">
    <citation type="submission" date="2021-01" db="EMBL/GenBank/DDBJ databases">
        <title>Caligus Genome Assembly.</title>
        <authorList>
            <person name="Gallardo-Escarate C."/>
        </authorList>
    </citation>
    <scope>NUCLEOTIDE SEQUENCE [LARGE SCALE GENOMIC DNA]</scope>
</reference>
<sequence length="61" mass="6820">MPSGSDGHYIDPGSKDLSHEKPLDQQDPELHYGQSIRPVSGEAEEEGRFGERGRIREEGKK</sequence>
<dbReference type="Proteomes" id="UP000595437">
    <property type="component" value="Chromosome 13"/>
</dbReference>
<feature type="compositionally biased region" description="Basic and acidic residues" evidence="1">
    <location>
        <begin position="46"/>
        <end position="61"/>
    </location>
</feature>
<gene>
    <name evidence="2" type="ORF">FKW44_019070</name>
</gene>
<evidence type="ECO:0000313" key="3">
    <source>
        <dbReference type="Proteomes" id="UP000595437"/>
    </source>
</evidence>
<protein>
    <submittedName>
        <fullName evidence="2">Uncharacterized protein</fullName>
    </submittedName>
</protein>
<dbReference type="EMBL" id="CP045902">
    <property type="protein sequence ID" value="QQP38490.1"/>
    <property type="molecule type" value="Genomic_DNA"/>
</dbReference>
<feature type="compositionally biased region" description="Basic and acidic residues" evidence="1">
    <location>
        <begin position="13"/>
        <end position="30"/>
    </location>
</feature>
<proteinExistence type="predicted"/>
<evidence type="ECO:0000313" key="2">
    <source>
        <dbReference type="EMBL" id="QQP38490.1"/>
    </source>
</evidence>
<keyword evidence="3" id="KW-1185">Reference proteome</keyword>
<feature type="region of interest" description="Disordered" evidence="1">
    <location>
        <begin position="1"/>
        <end position="61"/>
    </location>
</feature>
<evidence type="ECO:0000256" key="1">
    <source>
        <dbReference type="SAM" id="MobiDB-lite"/>
    </source>
</evidence>
<accession>A0A7T8GW19</accession>
<organism evidence="2 3">
    <name type="scientific">Caligus rogercresseyi</name>
    <name type="common">Sea louse</name>
    <dbReference type="NCBI Taxonomy" id="217165"/>
    <lineage>
        <taxon>Eukaryota</taxon>
        <taxon>Metazoa</taxon>
        <taxon>Ecdysozoa</taxon>
        <taxon>Arthropoda</taxon>
        <taxon>Crustacea</taxon>
        <taxon>Multicrustacea</taxon>
        <taxon>Hexanauplia</taxon>
        <taxon>Copepoda</taxon>
        <taxon>Siphonostomatoida</taxon>
        <taxon>Caligidae</taxon>
        <taxon>Caligus</taxon>
    </lineage>
</organism>
<name>A0A7T8GW19_CALRO</name>